<evidence type="ECO:0000256" key="1">
    <source>
        <dbReference type="SAM" id="SignalP"/>
    </source>
</evidence>
<sequence length="524" mass="54200">MKRRAVVMGLTAATVGTAAGFASGARAATRDRRAGAGTGAGAEARAGGGASADLVFDPDAFTESTLTVKDTGGVAHEVVYRFHKVASYVADPVDATYQSLNVSVPVRIDGTAVDASGAPILLANGIGGYMPSSVANNTGIVASGMGGGTSRQALALAAGYVVVEPGARGRTLVDASGIYYGTAPAAIVDLKAAVRYLKFNEGRVPGNVRRIVSSGVSAGGALSALLGASGDSPRYEPYLRALGAADASDAIFAVGSWCPIIDLEHADMAYEWCWGGNPLSGGAQVDPAVSGELKAAYAEHLASLGLRAKGFGALTARNLDAYLLRTHLEPSATRFLAALPDADRAAYLAANPFITWTGGASGGGSGGGSGGRATFSWADFLTHVGTRKKNAPSFDGFTLATPENNLFGTGTTKARHFTLYSLRHESGDSARLDADIPAKLDLMNPMHHLVENLNRDRAKHWWIRLGTKDTDTSLSVAGNLSARLTSLGDDVDTAYYWDAGHGADLDPGAFVEWIGEVSGYRRAL</sequence>
<dbReference type="EMBL" id="CP108133">
    <property type="protein sequence ID" value="WTP50365.1"/>
    <property type="molecule type" value="Genomic_DNA"/>
</dbReference>
<dbReference type="Gene3D" id="3.40.50.1820">
    <property type="entry name" value="alpha/beta hydrolase"/>
    <property type="match status" value="1"/>
</dbReference>
<dbReference type="RefSeq" id="WP_328937979.1">
    <property type="nucleotide sequence ID" value="NZ_CP108133.1"/>
</dbReference>
<organism evidence="3 4">
    <name type="scientific">Streptomyces tauricus</name>
    <dbReference type="NCBI Taxonomy" id="68274"/>
    <lineage>
        <taxon>Bacteria</taxon>
        <taxon>Bacillati</taxon>
        <taxon>Actinomycetota</taxon>
        <taxon>Actinomycetes</taxon>
        <taxon>Kitasatosporales</taxon>
        <taxon>Streptomycetaceae</taxon>
        <taxon>Streptomyces</taxon>
        <taxon>Streptomyces aurantiacus group</taxon>
    </lineage>
</organism>
<keyword evidence="4" id="KW-1185">Reference proteome</keyword>
<dbReference type="Pfam" id="PF20434">
    <property type="entry name" value="BD-FAE"/>
    <property type="match status" value="1"/>
</dbReference>
<protein>
    <submittedName>
        <fullName evidence="3">Tat pathway signal protein</fullName>
    </submittedName>
</protein>
<evidence type="ECO:0000313" key="4">
    <source>
        <dbReference type="Proteomes" id="UP001432166"/>
    </source>
</evidence>
<reference evidence="3" key="1">
    <citation type="submission" date="2022-10" db="EMBL/GenBank/DDBJ databases">
        <title>The complete genomes of actinobacterial strains from the NBC collection.</title>
        <authorList>
            <person name="Joergensen T.S."/>
            <person name="Alvarez Arevalo M."/>
            <person name="Sterndorff E.B."/>
            <person name="Faurdal D."/>
            <person name="Vuksanovic O."/>
            <person name="Mourched A.-S."/>
            <person name="Charusanti P."/>
            <person name="Shaw S."/>
            <person name="Blin K."/>
            <person name="Weber T."/>
        </authorList>
    </citation>
    <scope>NUCLEOTIDE SEQUENCE</scope>
    <source>
        <strain evidence="3">NBC_00189</strain>
    </source>
</reference>
<dbReference type="NCBIfam" id="NF041556">
    <property type="entry name" value="tannase_B"/>
    <property type="match status" value="1"/>
</dbReference>
<evidence type="ECO:0000313" key="3">
    <source>
        <dbReference type="EMBL" id="WTP50365.1"/>
    </source>
</evidence>
<keyword evidence="1" id="KW-0732">Signal</keyword>
<dbReference type="Proteomes" id="UP001432166">
    <property type="component" value="Chromosome"/>
</dbReference>
<dbReference type="InterPro" id="IPR049492">
    <property type="entry name" value="BD-FAE-like_dom"/>
</dbReference>
<name>A0ABZ1JG26_9ACTN</name>
<accession>A0ABZ1JG26</accession>
<gene>
    <name evidence="3" type="ORF">OG288_19870</name>
</gene>
<evidence type="ECO:0000259" key="2">
    <source>
        <dbReference type="Pfam" id="PF20434"/>
    </source>
</evidence>
<dbReference type="InterPro" id="IPR029058">
    <property type="entry name" value="AB_hydrolase_fold"/>
</dbReference>
<dbReference type="InterPro" id="IPR048124">
    <property type="entry name" value="Tannase_B"/>
</dbReference>
<feature type="signal peptide" evidence="1">
    <location>
        <begin position="1"/>
        <end position="27"/>
    </location>
</feature>
<proteinExistence type="predicted"/>
<dbReference type="SUPFAM" id="SSF53474">
    <property type="entry name" value="alpha/beta-Hydrolases"/>
    <property type="match status" value="1"/>
</dbReference>
<feature type="domain" description="BD-FAE-like" evidence="2">
    <location>
        <begin position="181"/>
        <end position="267"/>
    </location>
</feature>
<feature type="chain" id="PRO_5046488591" evidence="1">
    <location>
        <begin position="28"/>
        <end position="524"/>
    </location>
</feature>